<dbReference type="PANTHER" id="PTHR30269">
    <property type="entry name" value="TRANSMEMBRANE PROTEIN YFCA"/>
    <property type="match status" value="1"/>
</dbReference>
<dbReference type="EMBL" id="ULCI01000010">
    <property type="protein sequence ID" value="SYR40215.1"/>
    <property type="molecule type" value="Genomic_DNA"/>
</dbReference>
<dbReference type="AlphaFoldDB" id="A0A060VI00"/>
<dbReference type="Proteomes" id="UP000234439">
    <property type="component" value="Unassembled WGS sequence"/>
</dbReference>
<keyword evidence="7 8" id="KW-0472">Membrane</keyword>
<dbReference type="EMBL" id="UGMD01000002">
    <property type="protein sequence ID" value="STV31539.1"/>
    <property type="molecule type" value="Genomic_DNA"/>
</dbReference>
<evidence type="ECO:0000256" key="4">
    <source>
        <dbReference type="ARBA" id="ARBA00022475"/>
    </source>
</evidence>
<evidence type="ECO:0000313" key="34">
    <source>
        <dbReference type="Proteomes" id="UP000255192"/>
    </source>
</evidence>
<evidence type="ECO:0000313" key="17">
    <source>
        <dbReference type="EMBL" id="SQC43253.1"/>
    </source>
</evidence>
<comment type="subcellular location">
    <subcellularLocation>
        <location evidence="8">Cell inner membrane</location>
        <topology evidence="8">Multi-pass membrane protein</topology>
    </subcellularLocation>
    <subcellularLocation>
        <location evidence="1">Cell membrane</location>
        <topology evidence="1">Multi-pass membrane protein</topology>
    </subcellularLocation>
</comment>
<dbReference type="EMBL" id="NCMJ01000128">
    <property type="protein sequence ID" value="PLE25392.1"/>
    <property type="molecule type" value="Genomic_DNA"/>
</dbReference>
<dbReference type="EMBL" id="CP068602">
    <property type="protein sequence ID" value="QQZ74032.1"/>
    <property type="molecule type" value="Genomic_DNA"/>
</dbReference>
<name>A0A060VI00_KLEPN</name>
<evidence type="ECO:0000313" key="37">
    <source>
        <dbReference type="Proteomes" id="UP000258905"/>
    </source>
</evidence>
<dbReference type="Pfam" id="PF01925">
    <property type="entry name" value="TauE"/>
    <property type="match status" value="1"/>
</dbReference>
<reference evidence="9" key="9">
    <citation type="submission" date="2020-07" db="EMBL/GenBank/DDBJ databases">
        <title>Clinical and genomic characterization of carbapenemase-producing Enterobacterales causing secondary infections during the COVID-19 crisis at a New York City hospital.</title>
        <authorList>
            <person name="Gomez-Simmonds A."/>
            <person name="Annavajhala M.K."/>
            <person name="Uhlemann A.-C."/>
        </authorList>
    </citation>
    <scope>NUCLEOTIDE SEQUENCE</scope>
    <source>
        <strain evidence="9">KP1826</strain>
    </source>
</reference>
<evidence type="ECO:0000313" key="31">
    <source>
        <dbReference type="Proteomes" id="UP000251721"/>
    </source>
</evidence>
<dbReference type="EMBL" id="UKGE01000022">
    <property type="protein sequence ID" value="SXN33419.1"/>
    <property type="molecule type" value="Genomic_DNA"/>
</dbReference>
<evidence type="ECO:0000256" key="8">
    <source>
        <dbReference type="RuleBase" id="RU363041"/>
    </source>
</evidence>
<dbReference type="RefSeq" id="WP_002904827.1">
    <property type="nucleotide sequence ID" value="NZ_AP018750.1"/>
</dbReference>
<evidence type="ECO:0000313" key="28">
    <source>
        <dbReference type="Proteomes" id="UP000077826"/>
    </source>
</evidence>
<proteinExistence type="inferred from homology"/>
<dbReference type="KEGG" id="kpne:KU54_013120"/>
<keyword evidence="5 8" id="KW-0812">Transmembrane</keyword>
<dbReference type="Proteomes" id="UP000322977">
    <property type="component" value="Unassembled WGS sequence"/>
</dbReference>
<evidence type="ECO:0000313" key="40">
    <source>
        <dbReference type="Proteomes" id="UP000283322"/>
    </source>
</evidence>
<evidence type="ECO:0000313" key="23">
    <source>
        <dbReference type="EMBL" id="SXN33419.1"/>
    </source>
</evidence>
<dbReference type="Proteomes" id="UP000255192">
    <property type="component" value="Unassembled WGS sequence"/>
</dbReference>
<evidence type="ECO:0000256" key="2">
    <source>
        <dbReference type="ARBA" id="ARBA00009142"/>
    </source>
</evidence>
<accession>A0A060VI00</accession>
<dbReference type="Proteomes" id="UP000259975">
    <property type="component" value="Unassembled WGS sequence"/>
</dbReference>
<keyword evidence="8" id="KW-0997">Cell inner membrane</keyword>
<accession>A0A0J2G8G8</accession>
<dbReference type="Proteomes" id="UP000255099">
    <property type="component" value="Unassembled WGS sequence"/>
</dbReference>
<evidence type="ECO:0000313" key="15">
    <source>
        <dbReference type="EMBL" id="ROG98924.1"/>
    </source>
</evidence>
<keyword evidence="6 8" id="KW-1133">Transmembrane helix</keyword>
<evidence type="ECO:0000256" key="6">
    <source>
        <dbReference type="ARBA" id="ARBA00022989"/>
    </source>
</evidence>
<feature type="transmembrane region" description="Helical" evidence="8">
    <location>
        <begin position="43"/>
        <end position="61"/>
    </location>
</feature>
<dbReference type="Proteomes" id="UP000283322">
    <property type="component" value="Unassembled WGS sequence"/>
</dbReference>
<dbReference type="Proteomes" id="UP000254799">
    <property type="component" value="Unassembled WGS sequence"/>
</dbReference>
<feature type="transmembrane region" description="Helical" evidence="8">
    <location>
        <begin position="133"/>
        <end position="154"/>
    </location>
</feature>
<feature type="transmembrane region" description="Helical" evidence="8">
    <location>
        <begin position="73"/>
        <end position="94"/>
    </location>
</feature>
<dbReference type="Proteomes" id="UP000258905">
    <property type="component" value="Unassembled WGS sequence"/>
</dbReference>
<dbReference type="EMBL" id="VSSY01000006">
    <property type="protein sequence ID" value="TYL80027.1"/>
    <property type="molecule type" value="Genomic_DNA"/>
</dbReference>
<evidence type="ECO:0000313" key="18">
    <source>
        <dbReference type="EMBL" id="STT48642.1"/>
    </source>
</evidence>
<dbReference type="Proteomes" id="UP000376235">
    <property type="component" value="Unassembled WGS sequence"/>
</dbReference>
<evidence type="ECO:0000313" key="12">
    <source>
        <dbReference type="EMBL" id="OVF68585.1"/>
    </source>
</evidence>
<feature type="transmembrane region" description="Helical" evidence="8">
    <location>
        <begin position="101"/>
        <end position="121"/>
    </location>
</feature>
<dbReference type="Proteomes" id="UP000598328">
    <property type="component" value="Unassembled WGS sequence"/>
</dbReference>
<evidence type="ECO:0000313" key="22">
    <source>
        <dbReference type="EMBL" id="SWF73218.1"/>
    </source>
</evidence>
<evidence type="ECO:0000313" key="11">
    <source>
        <dbReference type="EMBL" id="NGN73812.1"/>
    </source>
</evidence>
<dbReference type="KEGG" id="kpnu:LI86_13055"/>
<protein>
    <recommendedName>
        <fullName evidence="8">Probable membrane transporter protein</fullName>
    </recommendedName>
</protein>
<feature type="transmembrane region" description="Helical" evidence="8">
    <location>
        <begin position="225"/>
        <end position="246"/>
    </location>
</feature>
<evidence type="ECO:0000313" key="13">
    <source>
        <dbReference type="EMBL" id="PLE25392.1"/>
    </source>
</evidence>
<reference evidence="35 36" key="4">
    <citation type="submission" date="2018-08" db="EMBL/GenBank/DDBJ databases">
        <authorList>
            <consortium name="Pathogen Informatics"/>
        </authorList>
    </citation>
    <scope>NUCLEOTIDE SEQUENCE [LARGE SCALE GENOMIC DNA]</scope>
    <source>
        <strain evidence="27 42">5012STDY7626430</strain>
        <strain evidence="23 39">EuSCAPE_AT029</strain>
        <strain evidence="21 37">EuSCAPE_GR003</strain>
        <strain evidence="25 35">EuSCAPE_HU047</strain>
        <strain evidence="24 36">EuSCAPE_IT093</strain>
        <strain evidence="22 38">EuSCAPE_UK014</strain>
        <strain evidence="28">k480</strain>
        <strain evidence="16">K480</strain>
    </source>
</reference>
<reference evidence="13 30" key="1">
    <citation type="journal article" date="2017" name="J. Infect. Dis.">
        <title>An Analysis of the Epidemic of Klebsiella pneumoniae Carbapenemase-Producing K. pneumoniae: Convergence of Two Evolutionary Mechanisms Creates the Perfect Storm.</title>
        <authorList>
            <person name="Rojas L.J."/>
            <person name="Weinstock G.M."/>
            <person name="De La Cadena E."/>
            <person name="Diaz L."/>
            <person name="Rios R."/>
            <person name="Hanson B.M."/>
            <person name="Brown J.S."/>
            <person name="Vats P."/>
            <person name="Phillips D.S."/>
            <person name="Nguyen H."/>
            <person name="Hujer K.M."/>
            <person name="Correa A."/>
            <person name="Adams M.D."/>
            <person name="Perez F."/>
            <person name="Sodergren E."/>
            <person name="Narechania A."/>
            <person name="Planet P.J."/>
            <person name="Villegas M.V."/>
            <person name="Bonomo R.A."/>
            <person name="Arias C.A."/>
        </authorList>
    </citation>
    <scope>NUCLEOTIDE SEQUENCE [LARGE SCALE GENOMIC DNA]</scope>
    <source>
        <strain evidence="13 30">COL-Kpn30</strain>
    </source>
</reference>
<dbReference type="EMBL" id="MPYG04000075">
    <property type="protein sequence ID" value="ROG98924.1"/>
    <property type="molecule type" value="Genomic_DNA"/>
</dbReference>
<evidence type="ECO:0000256" key="7">
    <source>
        <dbReference type="ARBA" id="ARBA00023136"/>
    </source>
</evidence>
<evidence type="ECO:0000313" key="27">
    <source>
        <dbReference type="EMBL" id="VGK73406.1"/>
    </source>
</evidence>
<dbReference type="Proteomes" id="UP000258673">
    <property type="component" value="Unassembled WGS sequence"/>
</dbReference>
<dbReference type="Proteomes" id="UP000077826">
    <property type="component" value="Unassembled WGS sequence"/>
</dbReference>
<evidence type="ECO:0000256" key="3">
    <source>
        <dbReference type="ARBA" id="ARBA00022448"/>
    </source>
</evidence>
<reference evidence="11 43" key="8">
    <citation type="submission" date="2020-02" db="EMBL/GenBank/DDBJ databases">
        <title>Klebsiella pneumoniae genome sequencing and assembly.</title>
        <authorList>
            <person name="Starkova P.S."/>
            <person name="Sulyan O.S."/>
            <person name="Likholetova D.V."/>
            <person name="Ageevets V.A."/>
            <person name="Lazareva I.V."/>
            <person name="Sopova J.V."/>
            <person name="Sidorenko S.V."/>
        </authorList>
    </citation>
    <scope>NUCLEOTIDE SEQUENCE [LARGE SCALE GENOMIC DNA]</scope>
    <source>
        <strain evidence="11 43">2429</strain>
    </source>
</reference>
<evidence type="ECO:0000313" key="36">
    <source>
        <dbReference type="Proteomes" id="UP000258673"/>
    </source>
</evidence>
<dbReference type="InterPro" id="IPR002781">
    <property type="entry name" value="TM_pro_TauE-like"/>
</dbReference>
<feature type="transmembrane region" description="Helical" evidence="8">
    <location>
        <begin position="166"/>
        <end position="188"/>
    </location>
</feature>
<evidence type="ECO:0000313" key="41">
    <source>
        <dbReference type="Proteomes" id="UP000322977"/>
    </source>
</evidence>
<dbReference type="EMBL" id="CAAHCC010000001">
    <property type="protein sequence ID" value="VGK73406.1"/>
    <property type="molecule type" value="Genomic_DNA"/>
</dbReference>
<dbReference type="EMBL" id="UKUT01000002">
    <property type="protein sequence ID" value="SYH28821.1"/>
    <property type="molecule type" value="Genomic_DNA"/>
</dbReference>
<dbReference type="EMBL" id="UAWQ01000014">
    <property type="protein sequence ID" value="SQC43253.1"/>
    <property type="molecule type" value="Genomic_DNA"/>
</dbReference>
<reference evidence="26 41" key="6">
    <citation type="submission" date="2019-08" db="EMBL/GenBank/DDBJ databases">
        <title>Phenotypic and genetic characterization of extended-spectrum b-lactamase-producing hypermucoviscous Klebsiella pneumoniae from Chile.</title>
        <authorList>
            <person name="Morales-Leon F."/>
            <person name="Caro C."/>
            <person name="Opazo-Capurro A."/>
            <person name="Lincopan N."/>
            <person name="Dominguez-Yevenes M."/>
            <person name="Lima C."/>
            <person name="Bello-Toledo H."/>
            <person name="Gonzalez-Rocha G."/>
        </authorList>
    </citation>
    <scope>NUCLEOTIDE SEQUENCE [LARGE SCALE GENOMIC DNA]</scope>
    <source>
        <strain evidence="26 41">UCO-494</strain>
    </source>
</reference>
<feature type="transmembrane region" description="Helical" evidence="8">
    <location>
        <begin position="194"/>
        <end position="213"/>
    </location>
</feature>
<dbReference type="Proteomes" id="UP000251721">
    <property type="component" value="Unassembled WGS sequence"/>
</dbReference>
<dbReference type="EMBL" id="UJHH01000013">
    <property type="protein sequence ID" value="SWF73218.1"/>
    <property type="molecule type" value="Genomic_DNA"/>
</dbReference>
<dbReference type="Proteomes" id="UP000196447">
    <property type="component" value="Unassembled WGS sequence"/>
</dbReference>
<reference evidence="15 40" key="5">
    <citation type="submission" date="2018-10" db="EMBL/GenBank/DDBJ databases">
        <authorList>
            <person name="Vanduin D."/>
            <person name="Fouts D."/>
            <person name="Wright M."/>
            <person name="Sutton G."/>
            <person name="Nguyen K."/>
            <person name="Kreiswirth B."/>
            <person name="Chen L."/>
            <person name="Rojas L."/>
            <person name="Hujer A."/>
            <person name="Hujer K."/>
            <person name="Bonomo R."/>
            <person name="Adams M."/>
        </authorList>
    </citation>
    <scope>NUCLEOTIDE SEQUENCE [LARGE SCALE GENOMIC DNA]</scope>
    <source>
        <strain evidence="15 40">CRK0165</strain>
    </source>
</reference>
<evidence type="ECO:0000313" key="39">
    <source>
        <dbReference type="Proteomes" id="UP000259975"/>
    </source>
</evidence>
<evidence type="ECO:0000313" key="16">
    <source>
        <dbReference type="EMBL" id="SBG87669.1"/>
    </source>
</evidence>
<evidence type="ECO:0000313" key="33">
    <source>
        <dbReference type="Proteomes" id="UP000255099"/>
    </source>
</evidence>
<dbReference type="Proteomes" id="UP000595568">
    <property type="component" value="Chromosome"/>
</dbReference>
<dbReference type="EMBL" id="NDBK01000082">
    <property type="protein sequence ID" value="OVF68585.1"/>
    <property type="molecule type" value="Genomic_DNA"/>
</dbReference>
<evidence type="ECO:0000313" key="35">
    <source>
        <dbReference type="Proteomes" id="UP000258253"/>
    </source>
</evidence>
<evidence type="ECO:0000313" key="20">
    <source>
        <dbReference type="EMBL" id="STV31539.1"/>
    </source>
</evidence>
<dbReference type="EMBL" id="JACXSV010000009">
    <property type="protein sequence ID" value="MBD3722945.1"/>
    <property type="molecule type" value="Genomic_DNA"/>
</dbReference>
<reference evidence="31 32" key="3">
    <citation type="submission" date="2018-06" db="EMBL/GenBank/DDBJ databases">
        <authorList>
            <consortium name="Pathogen Informatics"/>
            <person name="Doyle S."/>
        </authorList>
    </citation>
    <scope>NUCLEOTIDE SEQUENCE [LARGE SCALE GENOMIC DNA]</scope>
    <source>
        <strain evidence="17 31">NCTC13465</strain>
        <strain evidence="20 34">NCTC204</strain>
        <strain evidence="19 32">NCTC8849</strain>
        <strain evidence="18 33">NCTC9637</strain>
    </source>
</reference>
<comment type="similarity">
    <text evidence="2 8">Belongs to the 4-toluene sulfonate uptake permease (TSUP) (TC 2.A.102) family.</text>
</comment>
<dbReference type="EMBL" id="WJWF01000007">
    <property type="protein sequence ID" value="MRL35713.1"/>
    <property type="molecule type" value="Genomic_DNA"/>
</dbReference>
<evidence type="ECO:0000313" key="19">
    <source>
        <dbReference type="EMBL" id="STT54491.1"/>
    </source>
</evidence>
<evidence type="ECO:0000313" key="32">
    <source>
        <dbReference type="Proteomes" id="UP000254799"/>
    </source>
</evidence>
<sequence length="247" mass="26263">MFDLHTISFLLIFIAAGLVKGVTGMGLPTVAMGLLGLLMPPQAAAALLVLPSLLTNLWQLLAGPALAQIVRRLWLMMTGIIIGTLAGSSLLIGLNPRWSALALGAALIVYAGYALCSPVFQVSGRVEKWLSPLMGGLTGVITGATGVFVIPAVPWLQALGFRRDELVQALGLSFTLSTLALAAGLALHDGWHDDAWLLSALALLPALLGMWLGQRIRSRLSPQRFRQGFLLFLLALGIELIARGWLV</sequence>
<dbReference type="KEGG" id="kpx:PMK1_04018"/>
<evidence type="ECO:0000313" key="44">
    <source>
        <dbReference type="Proteomes" id="UP000595568"/>
    </source>
</evidence>
<evidence type="ECO:0000256" key="5">
    <source>
        <dbReference type="ARBA" id="ARBA00022692"/>
    </source>
</evidence>
<dbReference type="EMBL" id="JAAKYD010000015">
    <property type="protein sequence ID" value="NGN73812.1"/>
    <property type="molecule type" value="Genomic_DNA"/>
</dbReference>
<dbReference type="Proteomes" id="UP000479475">
    <property type="component" value="Unassembled WGS sequence"/>
</dbReference>
<dbReference type="Proteomes" id="UP000258253">
    <property type="component" value="Unassembled WGS sequence"/>
</dbReference>
<evidence type="ECO:0000313" key="24">
    <source>
        <dbReference type="EMBL" id="SYH28821.1"/>
    </source>
</evidence>
<dbReference type="EMBL" id="FLDK01000001">
    <property type="protein sequence ID" value="SBG87669.1"/>
    <property type="molecule type" value="Genomic_DNA"/>
</dbReference>
<evidence type="ECO:0000313" key="30">
    <source>
        <dbReference type="Proteomes" id="UP000234439"/>
    </source>
</evidence>
<evidence type="ECO:0000313" key="29">
    <source>
        <dbReference type="Proteomes" id="UP000196447"/>
    </source>
</evidence>
<gene>
    <name evidence="12" type="ORF">B5L96_20070</name>
    <name evidence="13" type="ORF">B6I68_22530</name>
    <name evidence="15" type="ORF">BL124_00009805</name>
    <name evidence="26" type="ORF">FXN67_09470</name>
    <name evidence="11" type="ORF">G4V31_16945</name>
    <name evidence="10" type="ORF">GJJ18_09765</name>
    <name evidence="9" type="ORF">IE978_24835</name>
    <name evidence="14" type="ORF">JMZ77_13160</name>
    <name evidence="17" type="ORF">NCTC13465_01734</name>
    <name evidence="20" type="ORF">NCTC204_05459</name>
    <name evidence="19" type="ORF">NCTC8849_03078</name>
    <name evidence="18" type="ORF">NCTC9637_03589</name>
    <name evidence="16" type="ORF">SAMEA2273558_00548</name>
    <name evidence="23" type="ORF">SAMEA3499901_04475</name>
    <name evidence="24" type="ORF">SAMEA3515122_01305</name>
    <name evidence="25" type="ORF">SAMEA3538828_02748</name>
    <name evidence="21" type="ORF">SAMEA3649591_03277</name>
    <name evidence="22" type="ORF">SAMEA3720909_03058</name>
    <name evidence="27" type="ORF">SAMEA4873632_01132</name>
</gene>
<evidence type="ECO:0000313" key="38">
    <source>
        <dbReference type="Proteomes" id="UP000259364"/>
    </source>
</evidence>
<reference evidence="14 44" key="10">
    <citation type="submission" date="2021-01" db="EMBL/GenBank/DDBJ databases">
        <title>Genome sequencing of apramycin resistant K. pneumoniae.</title>
        <authorList>
            <person name="Chen L."/>
            <person name="Kreiswirth B."/>
        </authorList>
    </citation>
    <scope>NUCLEOTIDE SEQUENCE [LARGE SCALE GENOMIC DNA]</scope>
    <source>
        <strain evidence="14 44">59493</strain>
    </source>
</reference>
<dbReference type="EMBL" id="UGLC01000002">
    <property type="protein sequence ID" value="STT54491.1"/>
    <property type="molecule type" value="Genomic_DNA"/>
</dbReference>
<dbReference type="Proteomes" id="UP000259364">
    <property type="component" value="Unassembled WGS sequence"/>
</dbReference>
<evidence type="ECO:0000313" key="25">
    <source>
        <dbReference type="EMBL" id="SYR40215.1"/>
    </source>
</evidence>
<dbReference type="InterPro" id="IPR052017">
    <property type="entry name" value="TSUP"/>
</dbReference>
<reference evidence="10" key="7">
    <citation type="submission" date="2019-10" db="EMBL/GenBank/DDBJ databases">
        <title>Molecular typing, antibiotic resistance determination and virulence profiling for 36 multidrug-resistant clinical Klebsiella pneumoniae isolates using second- and third-generation sequencing.</title>
        <authorList>
            <person name="Shelenkov A."/>
            <person name="Mikhaylova Y."/>
            <person name="Yanushevich Y."/>
            <person name="Samoilov A."/>
            <person name="Petrova L."/>
            <person name="Fomina V."/>
            <person name="Gusarov V."/>
            <person name="Zamyatin M."/>
            <person name="Shagin D."/>
        </authorList>
    </citation>
    <scope>NUCLEOTIDE SEQUENCE [LARGE SCALE GENOMIC DNA]</scope>
    <source>
        <strain evidence="10">CriePir115</strain>
    </source>
</reference>
<evidence type="ECO:0000313" key="43">
    <source>
        <dbReference type="Proteomes" id="UP000479475"/>
    </source>
</evidence>
<dbReference type="EMBL" id="UGLB01000003">
    <property type="protein sequence ID" value="STT48642.1"/>
    <property type="molecule type" value="Genomic_DNA"/>
</dbReference>
<evidence type="ECO:0000313" key="21">
    <source>
        <dbReference type="EMBL" id="SVN65179.1"/>
    </source>
</evidence>
<feature type="transmembrane region" description="Helical" evidence="8">
    <location>
        <begin position="6"/>
        <end position="31"/>
    </location>
</feature>
<evidence type="ECO:0000313" key="26">
    <source>
        <dbReference type="EMBL" id="TYL80027.1"/>
    </source>
</evidence>
<evidence type="ECO:0000313" key="42">
    <source>
        <dbReference type="Proteomes" id="UP000376235"/>
    </source>
</evidence>
<dbReference type="GO" id="GO:0005886">
    <property type="term" value="C:plasma membrane"/>
    <property type="evidence" value="ECO:0007669"/>
    <property type="project" value="UniProtKB-SubCell"/>
</dbReference>
<organism evidence="15 40">
    <name type="scientific">Klebsiella pneumoniae</name>
    <dbReference type="NCBI Taxonomy" id="573"/>
    <lineage>
        <taxon>Bacteria</taxon>
        <taxon>Pseudomonadati</taxon>
        <taxon>Pseudomonadota</taxon>
        <taxon>Gammaproteobacteria</taxon>
        <taxon>Enterobacterales</taxon>
        <taxon>Enterobacteriaceae</taxon>
        <taxon>Klebsiella/Raoultella group</taxon>
        <taxon>Klebsiella</taxon>
        <taxon>Klebsiella pneumoniae complex</taxon>
    </lineage>
</organism>
<keyword evidence="3" id="KW-0813">Transport</keyword>
<reference evidence="12 29" key="2">
    <citation type="submission" date="2017-03" db="EMBL/GenBank/DDBJ databases">
        <authorList>
            <person name="Fouts D."/>
            <person name="Stalin M.J."/>
            <person name="Chen L."/>
            <person name="Wright M."/>
            <person name="Sutton G."/>
            <person name="Nguyen K."/>
            <person name="Vanduin D."/>
            <person name="Rojas L."/>
            <person name="Hujer A."/>
            <person name="Hujer K."/>
            <person name="Bonomo R."/>
            <person name="Kreiswirth B."/>
            <person name="Adams M."/>
        </authorList>
    </citation>
    <scope>NUCLEOTIDE SEQUENCE [LARGE SCALE GENOMIC DNA]</scope>
    <source>
        <strain evidence="12 29">39383</strain>
    </source>
</reference>
<evidence type="ECO:0000313" key="9">
    <source>
        <dbReference type="EMBL" id="MBD3722945.1"/>
    </source>
</evidence>
<evidence type="ECO:0000256" key="1">
    <source>
        <dbReference type="ARBA" id="ARBA00004651"/>
    </source>
</evidence>
<dbReference type="PANTHER" id="PTHR30269:SF32">
    <property type="entry name" value="MEMBRANE TRANSPORTER PROTEIN-RELATED"/>
    <property type="match status" value="1"/>
</dbReference>
<dbReference type="EMBL" id="UIUC01000012">
    <property type="protein sequence ID" value="SVN65179.1"/>
    <property type="molecule type" value="Genomic_DNA"/>
</dbReference>
<evidence type="ECO:0000313" key="14">
    <source>
        <dbReference type="EMBL" id="QQZ74032.1"/>
    </source>
</evidence>
<keyword evidence="4 8" id="KW-1003">Cell membrane</keyword>
<evidence type="ECO:0000313" key="10">
    <source>
        <dbReference type="EMBL" id="MRL35713.1"/>
    </source>
</evidence>